<keyword evidence="1" id="KW-0732">Signal</keyword>
<dbReference type="KEGG" id="alus:STSP2_02691"/>
<reference evidence="3" key="1">
    <citation type="submission" date="2017-02" db="EMBL/GenBank/DDBJ databases">
        <title>Comparative genomics and description of representatives of a novel lineage of planctomycetes thriving in anoxic sediments.</title>
        <authorList>
            <person name="Spring S."/>
            <person name="Bunk B."/>
            <person name="Sproer C."/>
        </authorList>
    </citation>
    <scope>NUCLEOTIDE SEQUENCE [LARGE SCALE GENOMIC DNA]</scope>
    <source>
        <strain evidence="3">ST-NAGAB-D1</strain>
    </source>
</reference>
<evidence type="ECO:0000313" key="3">
    <source>
        <dbReference type="Proteomes" id="UP000189674"/>
    </source>
</evidence>
<feature type="signal peptide" evidence="1">
    <location>
        <begin position="1"/>
        <end position="25"/>
    </location>
</feature>
<name>A0A1U9NPG5_9BACT</name>
<dbReference type="EMBL" id="CP019791">
    <property type="protein sequence ID" value="AQT69500.1"/>
    <property type="molecule type" value="Genomic_DNA"/>
</dbReference>
<evidence type="ECO:0008006" key="4">
    <source>
        <dbReference type="Google" id="ProtNLM"/>
    </source>
</evidence>
<dbReference type="OrthoDB" id="9802640at2"/>
<dbReference type="Proteomes" id="UP000189674">
    <property type="component" value="Chromosome"/>
</dbReference>
<protein>
    <recommendedName>
        <fullName evidence="4">Chaperone protein DnaJ</fullName>
    </recommendedName>
</protein>
<keyword evidence="3" id="KW-1185">Reference proteome</keyword>
<accession>A0A1U9NPG5</accession>
<dbReference type="AlphaFoldDB" id="A0A1U9NPG5"/>
<evidence type="ECO:0000313" key="2">
    <source>
        <dbReference type="EMBL" id="AQT69500.1"/>
    </source>
</evidence>
<gene>
    <name evidence="2" type="ORF">STSP2_02691</name>
</gene>
<proteinExistence type="predicted"/>
<dbReference type="STRING" id="1936003.STSP2_02691"/>
<dbReference type="RefSeq" id="WP_146663181.1">
    <property type="nucleotide sequence ID" value="NZ_CP019791.1"/>
</dbReference>
<feature type="chain" id="PRO_5012165682" description="Chaperone protein DnaJ" evidence="1">
    <location>
        <begin position="26"/>
        <end position="265"/>
    </location>
</feature>
<sequence length="265" mass="29219" precursor="true">MKQRQDLLLLLFGVFVLICSISFTAAQPAGTMDAEQLRIEIMSSPSGFNLTYREILHEDFKTHDQAVRRSFKQLADGLDFYLKGDLVRAHRELAEVSRNAQVSDYADSSLPGSLSLQSILNESSTRLPEQDCSKCGGLGYVDCSVCGGSGWSVCLTCRGDGKIEDRVRYRSQAGQMETKVVEAQCRDCAGLGVRPCEECDMRGIIPCDECGVEKQGSKVFERDVEHVIKIMQIIEHARFIAGGGLEFFSRAGLAVSPKLSNTVEF</sequence>
<organism evidence="2 3">
    <name type="scientific">Anaerohalosphaera lusitana</name>
    <dbReference type="NCBI Taxonomy" id="1936003"/>
    <lineage>
        <taxon>Bacteria</taxon>
        <taxon>Pseudomonadati</taxon>
        <taxon>Planctomycetota</taxon>
        <taxon>Phycisphaerae</taxon>
        <taxon>Sedimentisphaerales</taxon>
        <taxon>Anaerohalosphaeraceae</taxon>
        <taxon>Anaerohalosphaera</taxon>
    </lineage>
</organism>
<evidence type="ECO:0000256" key="1">
    <source>
        <dbReference type="SAM" id="SignalP"/>
    </source>
</evidence>